<feature type="transmembrane region" description="Helical" evidence="1">
    <location>
        <begin position="29"/>
        <end position="50"/>
    </location>
</feature>
<reference evidence="3" key="1">
    <citation type="journal article" date="2019" name="Int. J. Syst. Evol. Microbiol.">
        <title>The Global Catalogue of Microorganisms (GCM) 10K type strain sequencing project: providing services to taxonomists for standard genome sequencing and annotation.</title>
        <authorList>
            <consortium name="The Broad Institute Genomics Platform"/>
            <consortium name="The Broad Institute Genome Sequencing Center for Infectious Disease"/>
            <person name="Wu L."/>
            <person name="Ma J."/>
        </authorList>
    </citation>
    <scope>NUCLEOTIDE SEQUENCE [LARGE SCALE GENOMIC DNA]</scope>
    <source>
        <strain evidence="3">JCM 17978</strain>
    </source>
</reference>
<name>A0ABW0C4S1_9FLAO</name>
<keyword evidence="1" id="KW-0472">Membrane</keyword>
<comment type="caution">
    <text evidence="2">The sequence shown here is derived from an EMBL/GenBank/DDBJ whole genome shotgun (WGS) entry which is preliminary data.</text>
</comment>
<sequence>MKKVSPKVLYLISTGLILTSIFFKENTPMLYYACIIGGILAFLIAAASYFRD</sequence>
<evidence type="ECO:0000256" key="1">
    <source>
        <dbReference type="SAM" id="Phobius"/>
    </source>
</evidence>
<protein>
    <submittedName>
        <fullName evidence="2">Uncharacterized protein</fullName>
    </submittedName>
</protein>
<organism evidence="2 3">
    <name type="scientific">Bizionia hallyeonensis</name>
    <dbReference type="NCBI Taxonomy" id="1123757"/>
    <lineage>
        <taxon>Bacteria</taxon>
        <taxon>Pseudomonadati</taxon>
        <taxon>Bacteroidota</taxon>
        <taxon>Flavobacteriia</taxon>
        <taxon>Flavobacteriales</taxon>
        <taxon>Flavobacteriaceae</taxon>
        <taxon>Bizionia</taxon>
    </lineage>
</organism>
<keyword evidence="1" id="KW-0812">Transmembrane</keyword>
<feature type="transmembrane region" description="Helical" evidence="1">
    <location>
        <begin position="7"/>
        <end position="23"/>
    </location>
</feature>
<evidence type="ECO:0000313" key="2">
    <source>
        <dbReference type="EMBL" id="MFC5195173.1"/>
    </source>
</evidence>
<proteinExistence type="predicted"/>
<evidence type="ECO:0000313" key="3">
    <source>
        <dbReference type="Proteomes" id="UP001596162"/>
    </source>
</evidence>
<accession>A0ABW0C4S1</accession>
<dbReference type="Proteomes" id="UP001596162">
    <property type="component" value="Unassembled WGS sequence"/>
</dbReference>
<dbReference type="RefSeq" id="WP_248399459.1">
    <property type="nucleotide sequence ID" value="NZ_JBHSLA010000002.1"/>
</dbReference>
<keyword evidence="1" id="KW-1133">Transmembrane helix</keyword>
<keyword evidence="3" id="KW-1185">Reference proteome</keyword>
<gene>
    <name evidence="2" type="ORF">ACFPH8_07495</name>
</gene>
<dbReference type="EMBL" id="JBHSLA010000002">
    <property type="protein sequence ID" value="MFC5195173.1"/>
    <property type="molecule type" value="Genomic_DNA"/>
</dbReference>